<keyword evidence="5" id="KW-1185">Reference proteome</keyword>
<feature type="domain" description="FAD-binding" evidence="3">
    <location>
        <begin position="255"/>
        <end position="303"/>
    </location>
</feature>
<keyword evidence="1" id="KW-0560">Oxidoreductase</keyword>
<keyword evidence="2" id="KW-0503">Monooxygenase</keyword>
<dbReference type="EMBL" id="CP144913">
    <property type="protein sequence ID" value="WXB76092.1"/>
    <property type="molecule type" value="Genomic_DNA"/>
</dbReference>
<evidence type="ECO:0000313" key="5">
    <source>
        <dbReference type="Proteomes" id="UP001382727"/>
    </source>
</evidence>
<dbReference type="PANTHER" id="PTHR13789">
    <property type="entry name" value="MONOOXYGENASE"/>
    <property type="match status" value="1"/>
</dbReference>
<dbReference type="SUPFAM" id="SSF51905">
    <property type="entry name" value="FAD/NAD(P)-binding domain"/>
    <property type="match status" value="1"/>
</dbReference>
<reference evidence="4 5" key="1">
    <citation type="submission" date="2024-02" db="EMBL/GenBank/DDBJ databases">
        <title>Janibacter sp. nov., isolated from gut of marine sandworm.</title>
        <authorList>
            <person name="Kim B."/>
            <person name="Jun M.O."/>
            <person name="Shin N.-R."/>
        </authorList>
    </citation>
    <scope>NUCLEOTIDE SEQUENCE [LARGE SCALE GENOMIC DNA]</scope>
    <source>
        <strain evidence="4 5">A1S7</strain>
    </source>
</reference>
<evidence type="ECO:0000256" key="2">
    <source>
        <dbReference type="ARBA" id="ARBA00023033"/>
    </source>
</evidence>
<feature type="domain" description="FAD-binding" evidence="3">
    <location>
        <begin position="4"/>
        <end position="147"/>
    </location>
</feature>
<evidence type="ECO:0000313" key="4">
    <source>
        <dbReference type="EMBL" id="WXB76092.1"/>
    </source>
</evidence>
<accession>A0ABZ2MGC6</accession>
<dbReference type="RefSeq" id="WP_338748859.1">
    <property type="nucleotide sequence ID" value="NZ_CP144913.1"/>
</dbReference>
<dbReference type="PANTHER" id="PTHR13789:SF309">
    <property type="entry name" value="PUTATIVE (AFU_ORTHOLOGUE AFUA_6G14510)-RELATED"/>
    <property type="match status" value="1"/>
</dbReference>
<dbReference type="Pfam" id="PF01494">
    <property type="entry name" value="FAD_binding_3"/>
    <property type="match status" value="2"/>
</dbReference>
<dbReference type="InterPro" id="IPR036188">
    <property type="entry name" value="FAD/NAD-bd_sf"/>
</dbReference>
<dbReference type="PRINTS" id="PR00420">
    <property type="entry name" value="RNGMNOXGNASE"/>
</dbReference>
<gene>
    <name evidence="4" type="ORF">V1351_14285</name>
</gene>
<evidence type="ECO:0000256" key="1">
    <source>
        <dbReference type="ARBA" id="ARBA00023002"/>
    </source>
</evidence>
<name>A0ABZ2MGC6_9MICO</name>
<dbReference type="Proteomes" id="UP001382727">
    <property type="component" value="Chromosome"/>
</dbReference>
<dbReference type="Gene3D" id="3.50.50.60">
    <property type="entry name" value="FAD/NAD(P)-binding domain"/>
    <property type="match status" value="1"/>
</dbReference>
<proteinExistence type="predicted"/>
<dbReference type="InterPro" id="IPR050493">
    <property type="entry name" value="FAD-dep_Monooxygenase_BioMet"/>
</dbReference>
<sequence>MTEHVLVVGGGIAGLTLAAALDPCRFRVTLVEERPERAGAGTVLALWRGAMADLDRLGVGQRIRTASVTSDHGTLRDARGGVLVRHRMPQLCFAPRPEIVGALEAALPTTATRLTREVTDPDALASEVGADLVVGADGVRSVCRQTAFAGTAPVVTDWIALRGHLPGPRPQGPTEWWGPGGVFGVTPGPHGAAWFCAVRADQPDPGLQAPPLDEALALVTRRFGDWDPLLQRVLAGAGPDADVQRILLAPPLRRSAVGGLVLIGDAAHGMAPNLGRGANEAIRDADVLARMLHHHGAKGASPAFHRRRHATTQVLRAASSVALRTATTRRLARVRDHVVRALPQQRPPTG</sequence>
<evidence type="ECO:0000259" key="3">
    <source>
        <dbReference type="Pfam" id="PF01494"/>
    </source>
</evidence>
<dbReference type="InterPro" id="IPR002938">
    <property type="entry name" value="FAD-bd"/>
</dbReference>
<organism evidence="4 5">
    <name type="scientific">Janibacter alittae</name>
    <dbReference type="NCBI Taxonomy" id="3115209"/>
    <lineage>
        <taxon>Bacteria</taxon>
        <taxon>Bacillati</taxon>
        <taxon>Actinomycetota</taxon>
        <taxon>Actinomycetes</taxon>
        <taxon>Micrococcales</taxon>
        <taxon>Intrasporangiaceae</taxon>
        <taxon>Janibacter</taxon>
    </lineage>
</organism>
<protein>
    <submittedName>
        <fullName evidence="4">NAD(P)/FAD-dependent oxidoreductase</fullName>
    </submittedName>
</protein>